<evidence type="ECO:0000313" key="2">
    <source>
        <dbReference type="EMBL" id="CAE0320027.1"/>
    </source>
</evidence>
<dbReference type="AlphaFoldDB" id="A0A7S3IDL5"/>
<organism evidence="2">
    <name type="scientific">Strombidium inclinatum</name>
    <dbReference type="NCBI Taxonomy" id="197538"/>
    <lineage>
        <taxon>Eukaryota</taxon>
        <taxon>Sar</taxon>
        <taxon>Alveolata</taxon>
        <taxon>Ciliophora</taxon>
        <taxon>Intramacronucleata</taxon>
        <taxon>Spirotrichea</taxon>
        <taxon>Oligotrichia</taxon>
        <taxon>Strombidiidae</taxon>
        <taxon>Strombidium</taxon>
    </lineage>
</organism>
<protein>
    <submittedName>
        <fullName evidence="2">Uncharacterized protein</fullName>
    </submittedName>
</protein>
<feature type="transmembrane region" description="Helical" evidence="1">
    <location>
        <begin position="105"/>
        <end position="129"/>
    </location>
</feature>
<keyword evidence="1" id="KW-0472">Membrane</keyword>
<dbReference type="EMBL" id="HBIH01001675">
    <property type="protein sequence ID" value="CAE0320027.1"/>
    <property type="molecule type" value="Transcribed_RNA"/>
</dbReference>
<proteinExistence type="predicted"/>
<keyword evidence="1" id="KW-0812">Transmembrane</keyword>
<evidence type="ECO:0000256" key="1">
    <source>
        <dbReference type="SAM" id="Phobius"/>
    </source>
</evidence>
<sequence length="130" mass="13996">MIPGWQLDIDSDCEAEEDRTACQDFISTENFFGVETRKKVTLKDNAKCTIMVDATAAVGRVTFDSASKLGVMVPNYVSGTPISIDKGDIRYVTIFNGNENGYMSFYLVFSSAARLGGVAAVALALLAVAH</sequence>
<name>A0A7S3IDL5_9SPIT</name>
<keyword evidence="1" id="KW-1133">Transmembrane helix</keyword>
<accession>A0A7S3IDL5</accession>
<gene>
    <name evidence="2" type="ORF">SINC0208_LOCUS605</name>
</gene>
<reference evidence="2" key="1">
    <citation type="submission" date="2021-01" db="EMBL/GenBank/DDBJ databases">
        <authorList>
            <person name="Corre E."/>
            <person name="Pelletier E."/>
            <person name="Niang G."/>
            <person name="Scheremetjew M."/>
            <person name="Finn R."/>
            <person name="Kale V."/>
            <person name="Holt S."/>
            <person name="Cochrane G."/>
            <person name="Meng A."/>
            <person name="Brown T."/>
            <person name="Cohen L."/>
        </authorList>
    </citation>
    <scope>NUCLEOTIDE SEQUENCE</scope>
    <source>
        <strain evidence="2">S3</strain>
    </source>
</reference>